<dbReference type="EMBL" id="LR031880">
    <property type="protein sequence ID" value="VDD61310.1"/>
    <property type="molecule type" value="Genomic_DNA"/>
</dbReference>
<protein>
    <submittedName>
        <fullName evidence="1">Uncharacterized protein</fullName>
    </submittedName>
</protein>
<evidence type="ECO:0000313" key="1">
    <source>
        <dbReference type="EMBL" id="VDD61310.1"/>
    </source>
</evidence>
<organism evidence="1">
    <name type="scientific">Brassica oleracea</name>
    <name type="common">Wild cabbage</name>
    <dbReference type="NCBI Taxonomy" id="3712"/>
    <lineage>
        <taxon>Eukaryota</taxon>
        <taxon>Viridiplantae</taxon>
        <taxon>Streptophyta</taxon>
        <taxon>Embryophyta</taxon>
        <taxon>Tracheophyta</taxon>
        <taxon>Spermatophyta</taxon>
        <taxon>Magnoliopsida</taxon>
        <taxon>eudicotyledons</taxon>
        <taxon>Gunneridae</taxon>
        <taxon>Pentapetalae</taxon>
        <taxon>rosids</taxon>
        <taxon>malvids</taxon>
        <taxon>Brassicales</taxon>
        <taxon>Brassicaceae</taxon>
        <taxon>Brassiceae</taxon>
        <taxon>Brassica</taxon>
    </lineage>
</organism>
<gene>
    <name evidence="1" type="ORF">BOLC6T36763H</name>
</gene>
<sequence>MCLRSQLNSFREASGGKRIPVNDLVAFQAASCNISWTDDYIRQFQNAERKMGSMFLW</sequence>
<dbReference type="AlphaFoldDB" id="A0A3P6G878"/>
<accession>A0A3P6G878</accession>
<reference evidence="1" key="1">
    <citation type="submission" date="2018-11" db="EMBL/GenBank/DDBJ databases">
        <authorList>
            <consortium name="Genoscope - CEA"/>
            <person name="William W."/>
        </authorList>
    </citation>
    <scope>NUCLEOTIDE SEQUENCE</scope>
</reference>
<proteinExistence type="predicted"/>
<name>A0A3P6G878_BRAOL</name>